<reference evidence="2 3" key="1">
    <citation type="submission" date="2018-06" db="EMBL/GenBank/DDBJ databases">
        <authorList>
            <consortium name="Pathogen Informatics"/>
            <person name="Doyle S."/>
        </authorList>
    </citation>
    <scope>NUCLEOTIDE SEQUENCE [LARGE SCALE GENOMIC DNA]</scope>
    <source>
        <strain evidence="2 3">NCTC12858</strain>
    </source>
</reference>
<evidence type="ECO:0000259" key="1">
    <source>
        <dbReference type="Pfam" id="PF00534"/>
    </source>
</evidence>
<name>A0A2X4SUK3_9PORP</name>
<dbReference type="GO" id="GO:0004373">
    <property type="term" value="F:alpha-1,4-glucan glucosyltransferase (UDP-glucose donor) activity"/>
    <property type="evidence" value="ECO:0007669"/>
    <property type="project" value="UniProtKB-EC"/>
</dbReference>
<dbReference type="AlphaFoldDB" id="A0A2X4SUK3"/>
<keyword evidence="2" id="KW-0328">Glycosyltransferase</keyword>
<dbReference type="KEGG" id="pcre:NCTC12858_01351"/>
<proteinExistence type="predicted"/>
<dbReference type="InterPro" id="IPR001296">
    <property type="entry name" value="Glyco_trans_1"/>
</dbReference>
<evidence type="ECO:0000313" key="3">
    <source>
        <dbReference type="Proteomes" id="UP000249300"/>
    </source>
</evidence>
<dbReference type="InterPro" id="IPR050194">
    <property type="entry name" value="Glycosyltransferase_grp1"/>
</dbReference>
<dbReference type="CDD" id="cd03801">
    <property type="entry name" value="GT4_PimA-like"/>
    <property type="match status" value="1"/>
</dbReference>
<dbReference type="SUPFAM" id="SSF53756">
    <property type="entry name" value="UDP-Glycosyltransferase/glycogen phosphorylase"/>
    <property type="match status" value="1"/>
</dbReference>
<dbReference type="PANTHER" id="PTHR45947:SF3">
    <property type="entry name" value="SULFOQUINOVOSYL TRANSFERASE SQD2"/>
    <property type="match status" value="1"/>
</dbReference>
<dbReference type="EMBL" id="LS483447">
    <property type="protein sequence ID" value="SQH73491.1"/>
    <property type="molecule type" value="Genomic_DNA"/>
</dbReference>
<protein>
    <submittedName>
        <fullName evidence="2">Glycogen synthase</fullName>
        <ecNumber evidence="2">2.4.1.11</ecNumber>
    </submittedName>
</protein>
<accession>A0A2X4SUK3</accession>
<keyword evidence="2" id="KW-0808">Transferase</keyword>
<dbReference type="Pfam" id="PF00534">
    <property type="entry name" value="Glycos_transf_1"/>
    <property type="match status" value="1"/>
</dbReference>
<dbReference type="Proteomes" id="UP000249300">
    <property type="component" value="Chromosome 1"/>
</dbReference>
<dbReference type="RefSeq" id="WP_042225639.1">
    <property type="nucleotide sequence ID" value="NZ_LS483447.1"/>
</dbReference>
<sequence length="375" mass="43044">MKPRLLIIHRALAPYRIELFNELYNRFDAHIYFEYPSPFEQQFNDAELQKRIHFSYRILSCPRHAPANFRSQLFSLIKDLRPQLILCSEINLITAILFVCKSLYTKAPLISLVDDNLTLSDKRKQNILKNFSIHLADGLICCDPRVTNVYTQQYRLPCHYLPIVQDEQFIHTQLLQALPQAKQIRAQYTLSEKDRILLFVGRLAEEKNLPALISAFSQLAQSYPRWHLLLVGDGPQVKDLSTLVEKEKLSKRIHIVGKKEGTDLYAHYAAADCFVLPSSRELFGAVTCEALMSGLPSLVSTVAGSVGLINQNNGEVFSPFETNDLTRSLSRMLSWIEATSLWQAEIKPSLMPKTFSRYMEELEEYLLSFLQKEEG</sequence>
<keyword evidence="3" id="KW-1185">Reference proteome</keyword>
<organism evidence="2 3">
    <name type="scientific">Porphyromonas crevioricanis</name>
    <dbReference type="NCBI Taxonomy" id="393921"/>
    <lineage>
        <taxon>Bacteria</taxon>
        <taxon>Pseudomonadati</taxon>
        <taxon>Bacteroidota</taxon>
        <taxon>Bacteroidia</taxon>
        <taxon>Bacteroidales</taxon>
        <taxon>Porphyromonadaceae</taxon>
        <taxon>Porphyromonas</taxon>
    </lineage>
</organism>
<feature type="domain" description="Glycosyl transferase family 1" evidence="1">
    <location>
        <begin position="182"/>
        <end position="334"/>
    </location>
</feature>
<evidence type="ECO:0000313" key="2">
    <source>
        <dbReference type="EMBL" id="SQH73491.1"/>
    </source>
</evidence>
<dbReference type="PANTHER" id="PTHR45947">
    <property type="entry name" value="SULFOQUINOVOSYL TRANSFERASE SQD2"/>
    <property type="match status" value="1"/>
</dbReference>
<dbReference type="Gene3D" id="3.40.50.2000">
    <property type="entry name" value="Glycogen Phosphorylase B"/>
    <property type="match status" value="2"/>
</dbReference>
<gene>
    <name evidence="2" type="ORF">NCTC12858_01351</name>
</gene>
<dbReference type="EC" id="2.4.1.11" evidence="2"/>